<reference evidence="3" key="1">
    <citation type="submission" date="2017-08" db="EMBL/GenBank/DDBJ databases">
        <authorList>
            <person name="Polle J.E."/>
            <person name="Barry K."/>
            <person name="Cushman J."/>
            <person name="Schmutz J."/>
            <person name="Tran D."/>
            <person name="Hathwaick L.T."/>
            <person name="Yim W.C."/>
            <person name="Jenkins J."/>
            <person name="Mckie-Krisberg Z.M."/>
            <person name="Prochnik S."/>
            <person name="Lindquist E."/>
            <person name="Dockter R.B."/>
            <person name="Adam C."/>
            <person name="Molina H."/>
            <person name="Bunkerborg J."/>
            <person name="Jin E."/>
            <person name="Buchheim M."/>
            <person name="Magnuson J."/>
        </authorList>
    </citation>
    <scope>NUCLEOTIDE SEQUENCE</scope>
    <source>
        <strain evidence="3">CCAP 19/18</strain>
    </source>
</reference>
<dbReference type="PANTHER" id="PTHR46622">
    <property type="entry name" value="DNA-DEPENDENT METALLOPROTEASE WSS1"/>
    <property type="match status" value="1"/>
</dbReference>
<dbReference type="InterPro" id="IPR053000">
    <property type="entry name" value="WSS1-like_metalloprotease"/>
</dbReference>
<gene>
    <name evidence="3" type="ORF">DUNSADRAFT_16697</name>
</gene>
<dbReference type="Proteomes" id="UP000815325">
    <property type="component" value="Unassembled WGS sequence"/>
</dbReference>
<evidence type="ECO:0000259" key="2">
    <source>
        <dbReference type="PROSITE" id="PS51397"/>
    </source>
</evidence>
<dbReference type="PROSITE" id="PS51397">
    <property type="entry name" value="WLM"/>
    <property type="match status" value="1"/>
</dbReference>
<feature type="compositionally biased region" description="Polar residues" evidence="1">
    <location>
        <begin position="257"/>
        <end position="269"/>
    </location>
</feature>
<evidence type="ECO:0000313" key="4">
    <source>
        <dbReference type="Proteomes" id="UP000815325"/>
    </source>
</evidence>
<dbReference type="InterPro" id="IPR013536">
    <property type="entry name" value="WLM_dom"/>
</dbReference>
<accession>A0ABQ7G353</accession>
<dbReference type="PANTHER" id="PTHR46622:SF1">
    <property type="entry name" value="DNA-DEPENDENT METALLOPROTEASE WSS1"/>
    <property type="match status" value="1"/>
</dbReference>
<sequence>MAKDDRAHFKVHEVKTLGYEEDAQAMKMLRDAAYQVQPLMRRRNWVVPVLKEFYPANASLLGLNVGGGGGRTKEIKIRLRRAYGKLSFLRYESVLGTMLHELVHNVRGPHDSIFYKILDELKAECEELMVKGIGGTGQGFDGPSAGRLGSYGFIPQHNPPPEKLRGAVAKAAEDRAKKQRLMPSGPCKLGGSNTAASVPPSLAAAAAAMRRAADNAWCPCERLRASVPRSAGAWTTTTTTAASVSKGPSSFPGLPIGSSSGSTGTKVLDSSSTTTTSSTSSDILVIDLEEEERLAQIIESDTTANDQGASEVSGEGGAGVAAAGRQEGPTAGTSADSAAPAGVFPPQAQLQQPPPQPPHLHHPPNGGRDAGKTHGKRSAPPSAHDCSRARESDSSIAALSLAQPALRPAAASAAPAAELGQTHTTYSLALASPGSAASLGVGINNNTIINTWAQSGSCQRPASSQQAGAAGGVSRPQQQQLQQQQPHGFTLSNRSQRQQPQQQAQQQQRQQAQEQQQQQQQQQAREQQQQQQQQRAVPSEREANFEAVIDLTCEDD</sequence>
<name>A0ABQ7G353_DUNSA</name>
<feature type="compositionally biased region" description="Polar residues" evidence="1">
    <location>
        <begin position="486"/>
        <end position="495"/>
    </location>
</feature>
<evidence type="ECO:0000256" key="1">
    <source>
        <dbReference type="SAM" id="MobiDB-lite"/>
    </source>
</evidence>
<comment type="caution">
    <text evidence="3">The sequence shown here is derived from an EMBL/GenBank/DDBJ whole genome shotgun (WGS) entry which is preliminary data.</text>
</comment>
<feature type="compositionally biased region" description="Low complexity" evidence="1">
    <location>
        <begin position="496"/>
        <end position="536"/>
    </location>
</feature>
<feature type="region of interest" description="Disordered" evidence="1">
    <location>
        <begin position="300"/>
        <end position="391"/>
    </location>
</feature>
<feature type="region of interest" description="Disordered" evidence="1">
    <location>
        <begin position="231"/>
        <end position="285"/>
    </location>
</feature>
<feature type="region of interest" description="Disordered" evidence="1">
    <location>
        <begin position="458"/>
        <end position="556"/>
    </location>
</feature>
<dbReference type="Pfam" id="PF08325">
    <property type="entry name" value="WLM"/>
    <property type="match status" value="1"/>
</dbReference>
<evidence type="ECO:0000313" key="3">
    <source>
        <dbReference type="EMBL" id="KAF5829018.1"/>
    </source>
</evidence>
<organism evidence="3 4">
    <name type="scientific">Dunaliella salina</name>
    <name type="common">Green alga</name>
    <name type="synonym">Protococcus salinus</name>
    <dbReference type="NCBI Taxonomy" id="3046"/>
    <lineage>
        <taxon>Eukaryota</taxon>
        <taxon>Viridiplantae</taxon>
        <taxon>Chlorophyta</taxon>
        <taxon>core chlorophytes</taxon>
        <taxon>Chlorophyceae</taxon>
        <taxon>CS clade</taxon>
        <taxon>Chlamydomonadales</taxon>
        <taxon>Dunaliellaceae</taxon>
        <taxon>Dunaliella</taxon>
    </lineage>
</organism>
<feature type="compositionally biased region" description="Low complexity" evidence="1">
    <location>
        <begin position="270"/>
        <end position="281"/>
    </location>
</feature>
<proteinExistence type="predicted"/>
<keyword evidence="4" id="KW-1185">Reference proteome</keyword>
<protein>
    <submittedName>
        <fullName evidence="3">WLM domain-containing protein</fullName>
    </submittedName>
</protein>
<dbReference type="EMBL" id="MU070215">
    <property type="protein sequence ID" value="KAF5829018.1"/>
    <property type="molecule type" value="Genomic_DNA"/>
</dbReference>
<feature type="domain" description="WLM" evidence="2">
    <location>
        <begin position="2"/>
        <end position="177"/>
    </location>
</feature>